<reference evidence="13 15" key="1">
    <citation type="journal article" date="2016" name="PLoS ONE">
        <title>Sequence Assembly of Yarrowia lipolytica Strain W29/CLIB89 Shows Transposable Element Diversity.</title>
        <authorList>
            <person name="Magnan C."/>
            <person name="Yu J."/>
            <person name="Chang I."/>
            <person name="Jahn E."/>
            <person name="Kanomata Y."/>
            <person name="Wu J."/>
            <person name="Zeller M."/>
            <person name="Oakes M."/>
            <person name="Baldi P."/>
            <person name="Sandmeyer S."/>
        </authorList>
    </citation>
    <scope>NUCLEOTIDE SEQUENCE [LARGE SCALE GENOMIC DNA]</scope>
    <source>
        <strain evidence="13">CLIB89</strain>
        <strain evidence="15">CLIB89(W29)</strain>
    </source>
</reference>
<keyword evidence="7" id="KW-1133">Transmembrane helix</keyword>
<dbReference type="Proteomes" id="UP000256601">
    <property type="component" value="Unassembled WGS sequence"/>
</dbReference>
<keyword evidence="8" id="KW-0811">Translocation</keyword>
<keyword evidence="4" id="KW-0812">Transmembrane</keyword>
<evidence type="ECO:0000256" key="7">
    <source>
        <dbReference type="ARBA" id="ARBA00022989"/>
    </source>
</evidence>
<dbReference type="GO" id="GO:0045040">
    <property type="term" value="P:protein insertion into mitochondrial outer membrane"/>
    <property type="evidence" value="ECO:0007669"/>
    <property type="project" value="EnsemblFungi"/>
</dbReference>
<keyword evidence="9" id="KW-0496">Mitochondrion</keyword>
<evidence type="ECO:0000256" key="4">
    <source>
        <dbReference type="ARBA" id="ARBA00022692"/>
    </source>
</evidence>
<comment type="subcellular location">
    <subcellularLocation>
        <location evidence="1">Mitochondrion outer membrane</location>
        <topology evidence="1">Single-pass membrane protein</topology>
    </subcellularLocation>
</comment>
<dbReference type="GeneID" id="2909136"/>
<dbReference type="GO" id="GO:0005742">
    <property type="term" value="C:mitochondrial outer membrane translocase complex"/>
    <property type="evidence" value="ECO:0007669"/>
    <property type="project" value="EnsemblFungi"/>
</dbReference>
<gene>
    <name evidence="14" type="ORF">B0I71DRAFT_136182</name>
    <name evidence="13" type="ORF">YALI1_C15445g</name>
</gene>
<dbReference type="VEuPathDB" id="FungiDB:YALI0_C11011g"/>
<dbReference type="eggNOG" id="KOG4111">
    <property type="taxonomic scope" value="Eukaryota"/>
</dbReference>
<evidence type="ECO:0000256" key="2">
    <source>
        <dbReference type="ARBA" id="ARBA00009874"/>
    </source>
</evidence>
<dbReference type="GO" id="GO:0008320">
    <property type="term" value="F:protein transmembrane transporter activity"/>
    <property type="evidence" value="ECO:0007669"/>
    <property type="project" value="EnsemblFungi"/>
</dbReference>
<keyword evidence="11" id="KW-0675">Receptor</keyword>
<evidence type="ECO:0000256" key="5">
    <source>
        <dbReference type="ARBA" id="ARBA00022787"/>
    </source>
</evidence>
<dbReference type="PANTHER" id="PTHR12504">
    <property type="entry name" value="MITOCHONDRIAL IMPORT RECEPTOR SUBUNIT TOM22"/>
    <property type="match status" value="1"/>
</dbReference>
<keyword evidence="10" id="KW-0472">Membrane</keyword>
<feature type="compositionally biased region" description="Acidic residues" evidence="12">
    <location>
        <begin position="29"/>
        <end position="52"/>
    </location>
</feature>
<evidence type="ECO:0000256" key="12">
    <source>
        <dbReference type="SAM" id="MobiDB-lite"/>
    </source>
</evidence>
<dbReference type="EMBL" id="KZ859095">
    <property type="protein sequence ID" value="RDW23283.1"/>
    <property type="molecule type" value="Genomic_DNA"/>
</dbReference>
<dbReference type="PANTHER" id="PTHR12504:SF0">
    <property type="entry name" value="MITOCHONDRIAL IMPORT RECEPTOR SUBUNIT TOM22 HOMOLOG"/>
    <property type="match status" value="1"/>
</dbReference>
<keyword evidence="6" id="KW-0653">Protein transport</keyword>
<dbReference type="RefSeq" id="XP_501704.1">
    <property type="nucleotide sequence ID" value="XM_501704.1"/>
</dbReference>
<evidence type="ECO:0000256" key="10">
    <source>
        <dbReference type="ARBA" id="ARBA00023136"/>
    </source>
</evidence>
<evidence type="ECO:0000313" key="15">
    <source>
        <dbReference type="Proteomes" id="UP000182444"/>
    </source>
</evidence>
<comment type="similarity">
    <text evidence="2">Belongs to the Tom22 family.</text>
</comment>
<dbReference type="InterPro" id="IPR005683">
    <property type="entry name" value="Tom22"/>
</dbReference>
<dbReference type="Pfam" id="PF04281">
    <property type="entry name" value="Tom22"/>
    <property type="match status" value="1"/>
</dbReference>
<dbReference type="VEuPathDB" id="FungiDB:YALI1_C15445g"/>
<evidence type="ECO:0000256" key="1">
    <source>
        <dbReference type="ARBA" id="ARBA00004572"/>
    </source>
</evidence>
<evidence type="ECO:0000313" key="13">
    <source>
        <dbReference type="EMBL" id="AOW02672.1"/>
    </source>
</evidence>
<organism evidence="13 15">
    <name type="scientific">Yarrowia lipolytica</name>
    <name type="common">Candida lipolytica</name>
    <dbReference type="NCBI Taxonomy" id="4952"/>
    <lineage>
        <taxon>Eukaryota</taxon>
        <taxon>Fungi</taxon>
        <taxon>Dikarya</taxon>
        <taxon>Ascomycota</taxon>
        <taxon>Saccharomycotina</taxon>
        <taxon>Dipodascomycetes</taxon>
        <taxon>Dipodascales</taxon>
        <taxon>Dipodascales incertae sedis</taxon>
        <taxon>Yarrowia</taxon>
    </lineage>
</organism>
<reference evidence="14 16" key="2">
    <citation type="submission" date="2018-07" db="EMBL/GenBank/DDBJ databases">
        <title>Draft Genome Assemblies for Five Robust Yarrowia lipolytica Strains Exhibiting High Lipid Production and Pentose Sugar Utilization and Sugar Alcohol Secretion from Undetoxified Lignocellulosic Biomass Hydrolysates.</title>
        <authorList>
            <consortium name="DOE Joint Genome Institute"/>
            <person name="Walker C."/>
            <person name="Ryu S."/>
            <person name="Na H."/>
            <person name="Zane M."/>
            <person name="LaButti K."/>
            <person name="Lipzen A."/>
            <person name="Haridas S."/>
            <person name="Barry K."/>
            <person name="Grigoriev I.V."/>
            <person name="Quarterman J."/>
            <person name="Slininger P."/>
            <person name="Dien B."/>
            <person name="Trinh C.T."/>
        </authorList>
    </citation>
    <scope>NUCLEOTIDE SEQUENCE [LARGE SCALE GENOMIC DNA]</scope>
    <source>
        <strain evidence="14 16">YB392</strain>
    </source>
</reference>
<dbReference type="GO" id="GO:0030150">
    <property type="term" value="P:protein import into mitochondrial matrix"/>
    <property type="evidence" value="ECO:0007669"/>
    <property type="project" value="EnsemblFungi"/>
</dbReference>
<name>A0A1D8NAL7_YARLL</name>
<protein>
    <submittedName>
        <fullName evidence="14">Mitochondrial outer membrane translocase complex, subunit Tom22</fullName>
    </submittedName>
</protein>
<feature type="region of interest" description="Disordered" evidence="12">
    <location>
        <begin position="26"/>
        <end position="52"/>
    </location>
</feature>
<dbReference type="GO" id="GO:0006886">
    <property type="term" value="P:intracellular protein transport"/>
    <property type="evidence" value="ECO:0007669"/>
    <property type="project" value="InterPro"/>
</dbReference>
<evidence type="ECO:0000256" key="11">
    <source>
        <dbReference type="ARBA" id="ARBA00023170"/>
    </source>
</evidence>
<proteinExistence type="inferred from homology"/>
<dbReference type="EMBL" id="CP017555">
    <property type="protein sequence ID" value="AOW02672.1"/>
    <property type="molecule type" value="Genomic_DNA"/>
</dbReference>
<keyword evidence="5" id="KW-1000">Mitochondrion outer membrane</keyword>
<dbReference type="OMA" id="QGAQHML"/>
<accession>A0A1D8NAL7</accession>
<evidence type="ECO:0000256" key="3">
    <source>
        <dbReference type="ARBA" id="ARBA00022448"/>
    </source>
</evidence>
<evidence type="ECO:0000256" key="9">
    <source>
        <dbReference type="ARBA" id="ARBA00023128"/>
    </source>
</evidence>
<evidence type="ECO:0000313" key="14">
    <source>
        <dbReference type="EMBL" id="RDW23283.1"/>
    </source>
</evidence>
<dbReference type="AlphaFoldDB" id="A0A1D8NAL7"/>
<evidence type="ECO:0000256" key="6">
    <source>
        <dbReference type="ARBA" id="ARBA00022927"/>
    </source>
</evidence>
<dbReference type="KEGG" id="yli:2909136"/>
<sequence>MVTLTAINDENDQKLFDEQVAAAAAAEAAEQEYSDVGSDDEDAEEDEDDEFDIDETIYERVVALKDIVPPQHRVFASKAASTIYDWASAGFSFGGKAIYIITSSSLLLGVPLALSIMSEQQLNETEAEMKLAQGSNDIVAPGATTAVAPAATA</sequence>
<evidence type="ECO:0000256" key="8">
    <source>
        <dbReference type="ARBA" id="ARBA00023010"/>
    </source>
</evidence>
<dbReference type="OrthoDB" id="10016939at2759"/>
<dbReference type="Proteomes" id="UP000182444">
    <property type="component" value="Chromosome 1C"/>
</dbReference>
<dbReference type="CDD" id="cd22884">
    <property type="entry name" value="TOM22"/>
    <property type="match status" value="1"/>
</dbReference>
<evidence type="ECO:0000313" key="16">
    <source>
        <dbReference type="Proteomes" id="UP000256601"/>
    </source>
</evidence>
<keyword evidence="3" id="KW-0813">Transport</keyword>